<dbReference type="InterPro" id="IPR006977">
    <property type="entry name" value="Yip1_dom"/>
</dbReference>
<proteinExistence type="predicted"/>
<dbReference type="GO" id="GO:0016020">
    <property type="term" value="C:membrane"/>
    <property type="evidence" value="ECO:0007669"/>
    <property type="project" value="UniProtKB-SubCell"/>
</dbReference>
<feature type="transmembrane region" description="Helical" evidence="5">
    <location>
        <begin position="89"/>
        <end position="112"/>
    </location>
</feature>
<evidence type="ECO:0000256" key="5">
    <source>
        <dbReference type="SAM" id="Phobius"/>
    </source>
</evidence>
<evidence type="ECO:0000256" key="4">
    <source>
        <dbReference type="ARBA" id="ARBA00023136"/>
    </source>
</evidence>
<dbReference type="RefSeq" id="WP_036835294.1">
    <property type="nucleotide sequence ID" value="NZ_AVPG01000021.1"/>
</dbReference>
<dbReference type="OrthoDB" id="2940219at2"/>
<dbReference type="Proteomes" id="UP000030401">
    <property type="component" value="Unassembled WGS sequence"/>
</dbReference>
<name>A0A0A5G3A4_9BACI</name>
<keyword evidence="3 5" id="KW-1133">Transmembrane helix</keyword>
<keyword evidence="8" id="KW-1185">Reference proteome</keyword>
<dbReference type="STRING" id="1385512.N784_08585"/>
<evidence type="ECO:0000313" key="8">
    <source>
        <dbReference type="Proteomes" id="UP000030401"/>
    </source>
</evidence>
<protein>
    <recommendedName>
        <fullName evidence="6">Yip1 domain-containing protein</fullName>
    </recommendedName>
</protein>
<evidence type="ECO:0000256" key="1">
    <source>
        <dbReference type="ARBA" id="ARBA00004141"/>
    </source>
</evidence>
<keyword evidence="4 5" id="KW-0472">Membrane</keyword>
<comment type="subcellular location">
    <subcellularLocation>
        <location evidence="1">Membrane</location>
        <topology evidence="1">Multi-pass membrane protein</topology>
    </subcellularLocation>
</comment>
<accession>A0A0A5G3A4</accession>
<dbReference type="Pfam" id="PF04893">
    <property type="entry name" value="Yip1"/>
    <property type="match status" value="1"/>
</dbReference>
<evidence type="ECO:0000259" key="6">
    <source>
        <dbReference type="Pfam" id="PF04893"/>
    </source>
</evidence>
<feature type="transmembrane region" description="Helical" evidence="5">
    <location>
        <begin position="39"/>
        <end position="59"/>
    </location>
</feature>
<feature type="transmembrane region" description="Helical" evidence="5">
    <location>
        <begin position="132"/>
        <end position="151"/>
    </location>
</feature>
<dbReference type="eggNOG" id="ENOG5033CY2">
    <property type="taxonomic scope" value="Bacteria"/>
</dbReference>
<feature type="transmembrane region" description="Helical" evidence="5">
    <location>
        <begin position="201"/>
        <end position="223"/>
    </location>
</feature>
<keyword evidence="2 5" id="KW-0812">Transmembrane</keyword>
<reference evidence="7 8" key="1">
    <citation type="submission" date="2013-08" db="EMBL/GenBank/DDBJ databases">
        <authorList>
            <person name="Huang J."/>
            <person name="Wang G."/>
        </authorList>
    </citation>
    <scope>NUCLEOTIDE SEQUENCE [LARGE SCALE GENOMIC DNA]</scope>
    <source>
        <strain evidence="7 8">JSM 072002</strain>
    </source>
</reference>
<feature type="domain" description="Yip1" evidence="6">
    <location>
        <begin position="20"/>
        <end position="215"/>
    </location>
</feature>
<evidence type="ECO:0000256" key="2">
    <source>
        <dbReference type="ARBA" id="ARBA00022692"/>
    </source>
</evidence>
<evidence type="ECO:0000256" key="3">
    <source>
        <dbReference type="ARBA" id="ARBA00022989"/>
    </source>
</evidence>
<organism evidence="7 8">
    <name type="scientific">Pontibacillus litoralis JSM 072002</name>
    <dbReference type="NCBI Taxonomy" id="1385512"/>
    <lineage>
        <taxon>Bacteria</taxon>
        <taxon>Bacillati</taxon>
        <taxon>Bacillota</taxon>
        <taxon>Bacilli</taxon>
        <taxon>Bacillales</taxon>
        <taxon>Bacillaceae</taxon>
        <taxon>Pontibacillus</taxon>
    </lineage>
</organism>
<comment type="caution">
    <text evidence="7">The sequence shown here is derived from an EMBL/GenBank/DDBJ whole genome shotgun (WGS) entry which is preliminary data.</text>
</comment>
<evidence type="ECO:0000313" key="7">
    <source>
        <dbReference type="EMBL" id="KGX85555.1"/>
    </source>
</evidence>
<gene>
    <name evidence="7" type="ORF">N784_08585</name>
</gene>
<sequence length="226" mass="24605">MESNVETNTNVTKERKPSLFGMILNPGQQFERMKQNPRILVPLIIVSLMFLVSMSMAAISMDIQVLMGTQGTEGISEAEWEGMLLFTRIFMVIWGIVTAVLMVFIYSVLHLIVTKIAGSSVTFKQLFSMNTFIIFIGAIGALLNYGIVMAIGGNSLFLMTSLAGVLNSDNMLLNSIELFAIWQMLLVGLGLHKVAGLSKGVAYTTAIVIYVIGLLIGNLGYLLGAL</sequence>
<dbReference type="AlphaFoldDB" id="A0A0A5G3A4"/>
<dbReference type="EMBL" id="AVPG01000021">
    <property type="protein sequence ID" value="KGX85555.1"/>
    <property type="molecule type" value="Genomic_DNA"/>
</dbReference>